<reference evidence="2 3" key="3">
    <citation type="journal article" date="1996" name="Virology">
        <title>Analysis of 94 kb of the chlorella virus PBCV-1 330-kb genome: map positions 88 to 182.</title>
        <authorList>
            <person name="Lu Z."/>
            <person name="Li Y."/>
            <person name="Que Q."/>
            <person name="Kutish G.F."/>
            <person name="Rock D.L."/>
            <person name="Van Etten J.L."/>
        </authorList>
    </citation>
    <scope>NUCLEOTIDE SEQUENCE [LARGE SCALE GENOMIC DNA]</scope>
</reference>
<proteinExistence type="predicted"/>
<protein>
    <submittedName>
        <fullName evidence="2">Uncharacterized protein</fullName>
    </submittedName>
</protein>
<reference evidence="2 3" key="5">
    <citation type="journal article" date="1997" name="Virology">
        <title>Analysis of 74 kb of DNA located at the right end of the 330-kb chlorella virus PBCV-1 genome.</title>
        <authorList>
            <person name="Li Y."/>
            <person name="Lu Z."/>
            <person name="Sun L."/>
            <person name="Ropp S."/>
            <person name="Kutish G.F."/>
            <person name="Rock D.L."/>
            <person name="Van Etten J.L."/>
        </authorList>
    </citation>
    <scope>NUCLEOTIDE SEQUENCE [LARGE SCALE GENOMIC DNA]</scope>
</reference>
<gene>
    <name evidence="2" type="primary">a690gR</name>
    <name evidence="1" type="synonym">a002aR</name>
</gene>
<accession>F8TU95</accession>
<dbReference type="KEGG" id="vg:10971234"/>
<dbReference type="EMBL" id="JF411744">
    <property type="protein sequence ID" value="AEI70015.1"/>
    <property type="molecule type" value="Genomic_DNA"/>
</dbReference>
<keyword evidence="3" id="KW-1185">Reference proteome</keyword>
<reference evidence="2 3" key="1">
    <citation type="journal article" date="1995" name="Virology">
        <title>Analysis of 45 kb of DNA located at the left end of the chlorella virus PBCV-1 genome.</title>
        <authorList>
            <person name="Lu Z."/>
            <person name="Li Y."/>
            <person name="Zhang Y."/>
            <person name="Kutish G.F."/>
            <person name="Rock D.L."/>
            <person name="Van Etten J.L."/>
        </authorList>
    </citation>
    <scope>NUCLEOTIDE SEQUENCE [LARGE SCALE GENOMIC DNA]</scope>
</reference>
<evidence type="ECO:0000313" key="2">
    <source>
        <dbReference type="EMBL" id="AEI70156.1"/>
    </source>
</evidence>
<name>F8TU95_PBCV1</name>
<dbReference type="RefSeq" id="YP_004678870.1">
    <property type="nucleotide sequence ID" value="NC_000852.5"/>
</dbReference>
<sequence length="51" mass="5820">MNSHIYTRGGCVSHNFSGNLKDIGQNTQWCRYAEIISYRQTSSLVINLTKL</sequence>
<reference evidence="2 3" key="6">
    <citation type="journal article" date="1999" name="Virology">
        <title>Chlorella virus PBCV-1 encodes a functional homospermidine synthase.</title>
        <authorList>
            <person name="Kaiser A."/>
            <person name="Vollmert M."/>
            <person name="Tholl D."/>
            <person name="Graves M.V."/>
            <person name="Gurnon J.R."/>
            <person name="Xing W."/>
            <person name="Lisec A.D."/>
            <person name="Nickerson K.W."/>
            <person name="Van Etten J.L."/>
        </authorList>
    </citation>
    <scope>NUCLEOTIDE SEQUENCE [LARGE SCALE GENOMIC DNA]</scope>
</reference>
<dbReference type="EMBL" id="JF411744">
    <property type="protein sequence ID" value="AEI70156.1"/>
    <property type="molecule type" value="Genomic_DNA"/>
</dbReference>
<reference evidence="2 3" key="4">
    <citation type="journal article" date="1996" name="Virology">
        <title>Analysis of 76 kb of the chlorella virus PBCV-1 330-kb genome: map positions 182 to 258.</title>
        <authorList>
            <person name="Kutish G.F."/>
            <person name="Li Y."/>
            <person name="Lu Z."/>
            <person name="Furuta M."/>
            <person name="Rock D.L."/>
            <person name="Van Etten J.L."/>
        </authorList>
    </citation>
    <scope>NUCLEOTIDE SEQUENCE [LARGE SCALE GENOMIC DNA]</scope>
</reference>
<evidence type="ECO:0000313" key="3">
    <source>
        <dbReference type="Proteomes" id="UP000000862"/>
    </source>
</evidence>
<dbReference type="GeneID" id="10971176"/>
<reference evidence="2 3" key="7">
    <citation type="journal article" date="2000" name="Virology">
        <title>Characterization of a beta-1,3-glucanase encoded by chlorella virus PBCV-1.</title>
        <authorList>
            <person name="Sun L."/>
            <person name="Gurnon J.R."/>
            <person name="Adams B.J."/>
            <person name="Graves M.V."/>
            <person name="Van Etten J.L."/>
        </authorList>
    </citation>
    <scope>NUCLEOTIDE SEQUENCE [LARGE SCALE GENOMIC DNA]</scope>
</reference>
<organism evidence="2 3">
    <name type="scientific">Paramecium bursaria Chlorella virus 1</name>
    <name type="common">PBCV-1</name>
    <dbReference type="NCBI Taxonomy" id="10506"/>
    <lineage>
        <taxon>Viruses</taxon>
        <taxon>Varidnaviria</taxon>
        <taxon>Bamfordvirae</taxon>
        <taxon>Nucleocytoviricota</taxon>
        <taxon>Megaviricetes</taxon>
        <taxon>Algavirales</taxon>
        <taxon>Phycodnaviridae</taxon>
        <taxon>Chlorovirus</taxon>
        <taxon>Chlorovirus vanettense</taxon>
    </lineage>
</organism>
<organismHost>
    <name type="scientific">Chlorella</name>
    <dbReference type="NCBI Taxonomy" id="3071"/>
</organismHost>
<reference evidence="2" key="9">
    <citation type="submission" date="2011-02" db="EMBL/GenBank/DDBJ databases">
        <title>Paramecium bursaria Chlorella virus 1 proteome reveals novel architectural and regulatory features of a giant virus.</title>
        <authorList>
            <person name="Dunigan D.D."/>
            <person name="Blanc G."/>
            <person name="Duncan G.A."/>
            <person name="Gurnon J.R."/>
            <person name="Jeanniard A."/>
            <person name="McClung O.W."/>
            <person name="Upton C."/>
            <person name="Van Etten J.L."/>
        </authorList>
    </citation>
    <scope>NUCLEOTIDE SEQUENCE</scope>
</reference>
<dbReference type="KEGG" id="vg:10971176"/>
<dbReference type="GeneID" id="10971234"/>
<dbReference type="Proteomes" id="UP000000862">
    <property type="component" value="Segment"/>
</dbReference>
<dbReference type="RefSeq" id="YP_004679011.1">
    <property type="nucleotide sequence ID" value="NC_000852.5"/>
</dbReference>
<reference evidence="2 3" key="2">
    <citation type="journal article" date="1995" name="Virology">
        <title>Analysis of 43 kb of the Chlorella virus PBCV-1 330-kb genome: map positions 45 to 88.</title>
        <authorList>
            <person name="Li Y."/>
            <person name="Lu Z."/>
            <person name="Burbank D.E."/>
            <person name="Kutish G.F."/>
            <person name="Rock D.L."/>
            <person name="Van Etten J.L."/>
        </authorList>
    </citation>
    <scope>NUCLEOTIDE SEQUENCE [LARGE SCALE GENOMIC DNA]</scope>
</reference>
<reference evidence="2 3" key="8">
    <citation type="journal article" date="2010" name="J. Virol.">
        <title>Microarray analysis of Paramecium bursaria chlorella virus 1 transcription.</title>
        <authorList>
            <person name="Yanai-Balser G.M."/>
            <person name="Duncan G.A."/>
            <person name="Eudy J.D."/>
            <person name="Wang D."/>
            <person name="Li X."/>
            <person name="Agarkova I.V."/>
            <person name="Dunigan D.D."/>
            <person name="Van Etten J.L."/>
        </authorList>
    </citation>
    <scope>NUCLEOTIDE SEQUENCE [LARGE SCALE GENOMIC DNA]</scope>
</reference>
<evidence type="ECO:0000313" key="1">
    <source>
        <dbReference type="EMBL" id="AEI70015.1"/>
    </source>
</evidence>